<dbReference type="RefSeq" id="WP_277534109.1">
    <property type="nucleotide sequence ID" value="NZ_JAPDIA010000007.1"/>
</dbReference>
<dbReference type="Pfam" id="PF05368">
    <property type="entry name" value="NmrA"/>
    <property type="match status" value="1"/>
</dbReference>
<protein>
    <submittedName>
        <fullName evidence="2">SDR family oxidoreductase</fullName>
    </submittedName>
</protein>
<gene>
    <name evidence="2" type="ORF">OMP40_20460</name>
</gene>
<dbReference type="CDD" id="cd05269">
    <property type="entry name" value="TMR_SDR_a"/>
    <property type="match status" value="1"/>
</dbReference>
<dbReference type="InterPro" id="IPR036291">
    <property type="entry name" value="NAD(P)-bd_dom_sf"/>
</dbReference>
<dbReference type="PANTHER" id="PTHR47129">
    <property type="entry name" value="QUINONE OXIDOREDUCTASE 2"/>
    <property type="match status" value="1"/>
</dbReference>
<evidence type="ECO:0000313" key="2">
    <source>
        <dbReference type="EMBL" id="MDG0811477.1"/>
    </source>
</evidence>
<sequence length="286" mass="29874">MKILVTGATGHFGSIVVKTLLDRVPAERIAVSVRDPQKAAALAERGVDVRRGDFDDPASLEQAFAGVDRLLIVSTDGDTQTRIRQHANAVKAARNAGVGFIAYTSAPNAQESELFLAEVHRETENAIRATGIPFAFLRNNWYIENEAGAIQGIVAGAPLVTSAGDGKVGWAPRSDYAEAAAAVLAGAGHDNKIYELGGPLRSYADLASVASEALGRAVPVQQVDDDAYAVIMKSAGVPEFALPIVVAIQQAIRAGTLAVESGDLEQLLGRPVTPLVQAVSALTAAK</sequence>
<reference evidence="2" key="1">
    <citation type="submission" date="2022-10" db="EMBL/GenBank/DDBJ databases">
        <title>Comparative genomic analysis of Cohnella hashimotonis sp. nov., isolated from the International Space Station.</title>
        <authorList>
            <person name="Simpson A."/>
            <person name="Venkateswaran K."/>
        </authorList>
    </citation>
    <scope>NUCLEOTIDE SEQUENCE</scope>
    <source>
        <strain evidence="2">DSM 28161</strain>
    </source>
</reference>
<accession>A0A9X4L0W7</accession>
<dbReference type="Proteomes" id="UP001153404">
    <property type="component" value="Unassembled WGS sequence"/>
</dbReference>
<feature type="domain" description="NmrA-like" evidence="1">
    <location>
        <begin position="2"/>
        <end position="237"/>
    </location>
</feature>
<dbReference type="InterPro" id="IPR052718">
    <property type="entry name" value="NmrA-type_oxidoreductase"/>
</dbReference>
<proteinExistence type="predicted"/>
<dbReference type="Gene3D" id="3.90.25.10">
    <property type="entry name" value="UDP-galactose 4-epimerase, domain 1"/>
    <property type="match status" value="1"/>
</dbReference>
<keyword evidence="3" id="KW-1185">Reference proteome</keyword>
<evidence type="ECO:0000313" key="3">
    <source>
        <dbReference type="Proteomes" id="UP001153404"/>
    </source>
</evidence>
<dbReference type="AlphaFoldDB" id="A0A9X4L0W7"/>
<dbReference type="Gene3D" id="3.40.50.720">
    <property type="entry name" value="NAD(P)-binding Rossmann-like Domain"/>
    <property type="match status" value="1"/>
</dbReference>
<name>A0A9X4L0W7_9BACL</name>
<dbReference type="PANTHER" id="PTHR47129:SF1">
    <property type="entry name" value="NMRA-LIKE DOMAIN-CONTAINING PROTEIN"/>
    <property type="match status" value="1"/>
</dbReference>
<organism evidence="2 3">
    <name type="scientific">Cohnella rhizosphaerae</name>
    <dbReference type="NCBI Taxonomy" id="1457232"/>
    <lineage>
        <taxon>Bacteria</taxon>
        <taxon>Bacillati</taxon>
        <taxon>Bacillota</taxon>
        <taxon>Bacilli</taxon>
        <taxon>Bacillales</taxon>
        <taxon>Paenibacillaceae</taxon>
        <taxon>Cohnella</taxon>
    </lineage>
</organism>
<comment type="caution">
    <text evidence="2">The sequence shown here is derived from an EMBL/GenBank/DDBJ whole genome shotgun (WGS) entry which is preliminary data.</text>
</comment>
<evidence type="ECO:0000259" key="1">
    <source>
        <dbReference type="Pfam" id="PF05368"/>
    </source>
</evidence>
<dbReference type="SUPFAM" id="SSF51735">
    <property type="entry name" value="NAD(P)-binding Rossmann-fold domains"/>
    <property type="match status" value="1"/>
</dbReference>
<dbReference type="EMBL" id="JAPDIA010000007">
    <property type="protein sequence ID" value="MDG0811477.1"/>
    <property type="molecule type" value="Genomic_DNA"/>
</dbReference>
<dbReference type="InterPro" id="IPR008030">
    <property type="entry name" value="NmrA-like"/>
</dbReference>